<evidence type="ECO:0000256" key="2">
    <source>
        <dbReference type="SAM" id="Phobius"/>
    </source>
</evidence>
<reference evidence="4" key="1">
    <citation type="journal article" date="2019" name="Int. J. Syst. Evol. Microbiol.">
        <title>The Global Catalogue of Microorganisms (GCM) 10K type strain sequencing project: providing services to taxonomists for standard genome sequencing and annotation.</title>
        <authorList>
            <consortium name="The Broad Institute Genomics Platform"/>
            <consortium name="The Broad Institute Genome Sequencing Center for Infectious Disease"/>
            <person name="Wu L."/>
            <person name="Ma J."/>
        </authorList>
    </citation>
    <scope>NUCLEOTIDE SEQUENCE [LARGE SCALE GENOMIC DNA]</scope>
    <source>
        <strain evidence="4">CGMCC 1.12371</strain>
    </source>
</reference>
<name>A0ABW2QL14_9BURK</name>
<gene>
    <name evidence="3" type="ORF">ACFQPB_14575</name>
</gene>
<keyword evidence="2" id="KW-0812">Transmembrane</keyword>
<evidence type="ECO:0000313" key="3">
    <source>
        <dbReference type="EMBL" id="MFC7410090.1"/>
    </source>
</evidence>
<accession>A0ABW2QL14</accession>
<feature type="transmembrane region" description="Helical" evidence="2">
    <location>
        <begin position="6"/>
        <end position="26"/>
    </location>
</feature>
<protein>
    <submittedName>
        <fullName evidence="3">Uncharacterized protein</fullName>
    </submittedName>
</protein>
<evidence type="ECO:0000256" key="1">
    <source>
        <dbReference type="SAM" id="MobiDB-lite"/>
    </source>
</evidence>
<keyword evidence="2" id="KW-0472">Membrane</keyword>
<feature type="compositionally biased region" description="Basic residues" evidence="1">
    <location>
        <begin position="47"/>
        <end position="59"/>
    </location>
</feature>
<evidence type="ECO:0000313" key="4">
    <source>
        <dbReference type="Proteomes" id="UP001596501"/>
    </source>
</evidence>
<organism evidence="3 4">
    <name type="scientific">Hydrogenophaga atypica</name>
    <dbReference type="NCBI Taxonomy" id="249409"/>
    <lineage>
        <taxon>Bacteria</taxon>
        <taxon>Pseudomonadati</taxon>
        <taxon>Pseudomonadota</taxon>
        <taxon>Betaproteobacteria</taxon>
        <taxon>Burkholderiales</taxon>
        <taxon>Comamonadaceae</taxon>
        <taxon>Hydrogenophaga</taxon>
    </lineage>
</organism>
<dbReference type="Proteomes" id="UP001596501">
    <property type="component" value="Unassembled WGS sequence"/>
</dbReference>
<keyword evidence="4" id="KW-1185">Reference proteome</keyword>
<feature type="region of interest" description="Disordered" evidence="1">
    <location>
        <begin position="35"/>
        <end position="59"/>
    </location>
</feature>
<sequence>MDNNAVGALLAIGGFVVAFGVAKWVSTRIRQKHQARDKALAASRQSRQVRRAQARRGKV</sequence>
<keyword evidence="2" id="KW-1133">Transmembrane helix</keyword>
<dbReference type="RefSeq" id="WP_382202843.1">
    <property type="nucleotide sequence ID" value="NZ_JBHTCA010000011.1"/>
</dbReference>
<proteinExistence type="predicted"/>
<dbReference type="EMBL" id="JBHTCA010000011">
    <property type="protein sequence ID" value="MFC7410090.1"/>
    <property type="molecule type" value="Genomic_DNA"/>
</dbReference>
<comment type="caution">
    <text evidence="3">The sequence shown here is derived from an EMBL/GenBank/DDBJ whole genome shotgun (WGS) entry which is preliminary data.</text>
</comment>